<feature type="chain" id="PRO_5026693209" evidence="1">
    <location>
        <begin position="20"/>
        <end position="161"/>
    </location>
</feature>
<dbReference type="Proteomes" id="UP000474296">
    <property type="component" value="Unassembled WGS sequence"/>
</dbReference>
<evidence type="ECO:0000256" key="1">
    <source>
        <dbReference type="SAM" id="SignalP"/>
    </source>
</evidence>
<name>A0A6M0CJV9_9FLAO</name>
<proteinExistence type="predicted"/>
<keyword evidence="3" id="KW-1185">Reference proteome</keyword>
<feature type="signal peptide" evidence="1">
    <location>
        <begin position="1"/>
        <end position="19"/>
    </location>
</feature>
<accession>A0A6M0CJV9</accession>
<gene>
    <name evidence="2" type="ORF">GWK10_13465</name>
</gene>
<dbReference type="AlphaFoldDB" id="A0A6M0CJV9"/>
<protein>
    <submittedName>
        <fullName evidence="2">Uncharacterized protein</fullName>
    </submittedName>
</protein>
<reference evidence="2 3" key="1">
    <citation type="submission" date="2020-01" db="EMBL/GenBank/DDBJ databases">
        <title>Spongiivirga citrea KCTC 32990T.</title>
        <authorList>
            <person name="Wang G."/>
        </authorList>
    </citation>
    <scope>NUCLEOTIDE SEQUENCE [LARGE SCALE GENOMIC DNA]</scope>
    <source>
        <strain evidence="2 3">KCTC 32990</strain>
    </source>
</reference>
<organism evidence="2 3">
    <name type="scientific">Spongiivirga citrea</name>
    <dbReference type="NCBI Taxonomy" id="1481457"/>
    <lineage>
        <taxon>Bacteria</taxon>
        <taxon>Pseudomonadati</taxon>
        <taxon>Bacteroidota</taxon>
        <taxon>Flavobacteriia</taxon>
        <taxon>Flavobacteriales</taxon>
        <taxon>Flavobacteriaceae</taxon>
        <taxon>Spongiivirga</taxon>
    </lineage>
</organism>
<dbReference type="EMBL" id="JAABOQ010000005">
    <property type="protein sequence ID" value="NER18228.1"/>
    <property type="molecule type" value="Genomic_DNA"/>
</dbReference>
<sequence>MKALLCYLILLFGCLCSFAQTSIVKQNDIILEVNDEMSKTGDRCFVKENDLVMASKVHLEIEGLDRSTYQNVIILASIKQIQSSLSKLHKSRFFNEKSQELSHVFFKTSIQLGEETKHYHFKFPIEELAKIDNYKNPNALFDHIIAHNNMVSKEKVKKQSV</sequence>
<dbReference type="RefSeq" id="WP_164032905.1">
    <property type="nucleotide sequence ID" value="NZ_JAABOQ010000005.1"/>
</dbReference>
<comment type="caution">
    <text evidence="2">The sequence shown here is derived from an EMBL/GenBank/DDBJ whole genome shotgun (WGS) entry which is preliminary data.</text>
</comment>
<evidence type="ECO:0000313" key="3">
    <source>
        <dbReference type="Proteomes" id="UP000474296"/>
    </source>
</evidence>
<keyword evidence="1" id="KW-0732">Signal</keyword>
<evidence type="ECO:0000313" key="2">
    <source>
        <dbReference type="EMBL" id="NER18228.1"/>
    </source>
</evidence>